<feature type="transmembrane region" description="Helical" evidence="1">
    <location>
        <begin position="92"/>
        <end position="111"/>
    </location>
</feature>
<dbReference type="STRING" id="44742.AXF13_08520"/>
<dbReference type="AlphaFoldDB" id="A0A0X8JKP6"/>
<dbReference type="Proteomes" id="UP000069241">
    <property type="component" value="Chromosome"/>
</dbReference>
<feature type="transmembrane region" description="Helical" evidence="1">
    <location>
        <begin position="285"/>
        <end position="304"/>
    </location>
</feature>
<feature type="transmembrane region" description="Helical" evidence="1">
    <location>
        <begin position="160"/>
        <end position="186"/>
    </location>
</feature>
<dbReference type="Gene3D" id="1.20.1530.20">
    <property type="match status" value="1"/>
</dbReference>
<feature type="transmembrane region" description="Helical" evidence="1">
    <location>
        <begin position="258"/>
        <end position="279"/>
    </location>
</feature>
<keyword evidence="3" id="KW-1185">Reference proteome</keyword>
<feature type="transmembrane region" description="Helical" evidence="1">
    <location>
        <begin position="225"/>
        <end position="246"/>
    </location>
</feature>
<feature type="transmembrane region" description="Helical" evidence="1">
    <location>
        <begin position="36"/>
        <end position="55"/>
    </location>
</feature>
<dbReference type="KEGG" id="dfi:AXF13_08520"/>
<sequence>MQLRDLTMVFSSFASMAAGVFLPGLAGPLEAMPRLMLMVMLYLSFLAVGAGALWDELRAMPGIVCRLTVLRLLALPLFVFAVFRLIMPEFSLGALLLGAAPVGVMAAVFSLMLGANTALILVGNILTSLLLPLSLPLLLSCTDGVLRALGRGGLDLPENFSLGGMTISLCITILLPFAAAMVTRVLPRLAGGILRRQFPLLTTAIVISNLGIFSNYAGVLRQSPALILHALLASCLLCVVMTVAALPATRGMPRQVRLAFLISFGVINNILLMIVSNEFFTVNEALMGAAYLVPLYILLFYYRYCSRTPAPAR</sequence>
<evidence type="ECO:0000313" key="2">
    <source>
        <dbReference type="EMBL" id="AMD90163.1"/>
    </source>
</evidence>
<keyword evidence="1" id="KW-0472">Membrane</keyword>
<keyword evidence="1" id="KW-1133">Transmembrane helix</keyword>
<evidence type="ECO:0000256" key="1">
    <source>
        <dbReference type="SAM" id="Phobius"/>
    </source>
</evidence>
<dbReference type="InterPro" id="IPR038770">
    <property type="entry name" value="Na+/solute_symporter_sf"/>
</dbReference>
<feature type="transmembrane region" description="Helical" evidence="1">
    <location>
        <begin position="67"/>
        <end position="86"/>
    </location>
</feature>
<dbReference type="RefSeq" id="WP_062252589.1">
    <property type="nucleotide sequence ID" value="NZ_CP014229.1"/>
</dbReference>
<proteinExistence type="predicted"/>
<feature type="transmembrane region" description="Helical" evidence="1">
    <location>
        <begin position="118"/>
        <end position="140"/>
    </location>
</feature>
<dbReference type="EMBL" id="CP014229">
    <property type="protein sequence ID" value="AMD90163.1"/>
    <property type="molecule type" value="Genomic_DNA"/>
</dbReference>
<reference evidence="3" key="1">
    <citation type="submission" date="2016-02" db="EMBL/GenBank/DDBJ databases">
        <authorList>
            <person name="Holder M.E."/>
            <person name="Ajami N.J."/>
            <person name="Petrosino J.F."/>
        </authorList>
    </citation>
    <scope>NUCLEOTIDE SEQUENCE [LARGE SCALE GENOMIC DNA]</scope>
    <source>
        <strain evidence="3">CCUG 45958</strain>
    </source>
</reference>
<gene>
    <name evidence="2" type="ORF">AXF13_08520</name>
</gene>
<protein>
    <submittedName>
        <fullName evidence="2">Symporter</fullName>
    </submittedName>
</protein>
<feature type="transmembrane region" description="Helical" evidence="1">
    <location>
        <begin position="198"/>
        <end position="219"/>
    </location>
</feature>
<name>A0A0X8JKP6_9BACT</name>
<evidence type="ECO:0000313" key="3">
    <source>
        <dbReference type="Proteomes" id="UP000069241"/>
    </source>
</evidence>
<accession>A0A0X8JKP6</accession>
<organism evidence="2 3">
    <name type="scientific">Desulfovibrio fairfieldensis</name>
    <dbReference type="NCBI Taxonomy" id="44742"/>
    <lineage>
        <taxon>Bacteria</taxon>
        <taxon>Pseudomonadati</taxon>
        <taxon>Thermodesulfobacteriota</taxon>
        <taxon>Desulfovibrionia</taxon>
        <taxon>Desulfovibrionales</taxon>
        <taxon>Desulfovibrionaceae</taxon>
        <taxon>Desulfovibrio</taxon>
    </lineage>
</organism>
<keyword evidence="1" id="KW-0812">Transmembrane</keyword>